<protein>
    <submittedName>
        <fullName evidence="4">Starvation-inducible DNA-binding protein</fullName>
    </submittedName>
</protein>
<evidence type="ECO:0000313" key="5">
    <source>
        <dbReference type="Proteomes" id="UP000181980"/>
    </source>
</evidence>
<dbReference type="PANTHER" id="PTHR42932:SF2">
    <property type="entry name" value="DNA PROTECTION DURING STARVATION PROTEIN 1"/>
    <property type="match status" value="1"/>
</dbReference>
<dbReference type="AlphaFoldDB" id="A0A1H5P974"/>
<dbReference type="PROSITE" id="PS00818">
    <property type="entry name" value="DPS_1"/>
    <property type="match status" value="1"/>
</dbReference>
<organism evidence="4 5">
    <name type="scientific">Jiangella alba</name>
    <dbReference type="NCBI Taxonomy" id="561176"/>
    <lineage>
        <taxon>Bacteria</taxon>
        <taxon>Bacillati</taxon>
        <taxon>Actinomycetota</taxon>
        <taxon>Actinomycetes</taxon>
        <taxon>Jiangellales</taxon>
        <taxon>Jiangellaceae</taxon>
        <taxon>Jiangella</taxon>
    </lineage>
</organism>
<reference evidence="5" key="1">
    <citation type="submission" date="2016-10" db="EMBL/GenBank/DDBJ databases">
        <authorList>
            <person name="Varghese N."/>
            <person name="Submissions S."/>
        </authorList>
    </citation>
    <scope>NUCLEOTIDE SEQUENCE [LARGE SCALE GENOMIC DNA]</scope>
    <source>
        <strain evidence="5">DSM 45237</strain>
    </source>
</reference>
<keyword evidence="4" id="KW-0238">DNA-binding</keyword>
<dbReference type="Proteomes" id="UP000181980">
    <property type="component" value="Unassembled WGS sequence"/>
</dbReference>
<dbReference type="EMBL" id="FNUC01000004">
    <property type="protein sequence ID" value="SEF09568.1"/>
    <property type="molecule type" value="Genomic_DNA"/>
</dbReference>
<dbReference type="Pfam" id="PF00210">
    <property type="entry name" value="Ferritin"/>
    <property type="match status" value="1"/>
</dbReference>
<dbReference type="OrthoDB" id="9797687at2"/>
<dbReference type="SUPFAM" id="SSF47240">
    <property type="entry name" value="Ferritin-like"/>
    <property type="match status" value="1"/>
</dbReference>
<keyword evidence="5" id="KW-1185">Reference proteome</keyword>
<comment type="similarity">
    <text evidence="1 2">Belongs to the Dps family.</text>
</comment>
<evidence type="ECO:0000256" key="2">
    <source>
        <dbReference type="RuleBase" id="RU003875"/>
    </source>
</evidence>
<dbReference type="GO" id="GO:0008199">
    <property type="term" value="F:ferric iron binding"/>
    <property type="evidence" value="ECO:0007669"/>
    <property type="project" value="InterPro"/>
</dbReference>
<dbReference type="Gene3D" id="1.20.1260.10">
    <property type="match status" value="1"/>
</dbReference>
<dbReference type="CDD" id="cd01043">
    <property type="entry name" value="DPS"/>
    <property type="match status" value="1"/>
</dbReference>
<evidence type="ECO:0000256" key="1">
    <source>
        <dbReference type="ARBA" id="ARBA00009497"/>
    </source>
</evidence>
<sequence>MTPIHSPLADDAHKVVTEALRDALVDLIDLSLAGKQAHWNVTGPRFRTVHFQLDEVVDTARKHADIVAERSVTVGSPADGRAETVARDSQLPRLDAGWVRDDDVVATFVGLYDGIIARMRQRAHDVEDADPVSNNILLDAVEELEKQYWMWQAERA</sequence>
<dbReference type="InterPro" id="IPR012347">
    <property type="entry name" value="Ferritin-like"/>
</dbReference>
<dbReference type="InterPro" id="IPR009078">
    <property type="entry name" value="Ferritin-like_SF"/>
</dbReference>
<accession>A0A1H5P974</accession>
<name>A0A1H5P974_9ACTN</name>
<dbReference type="InterPro" id="IPR023188">
    <property type="entry name" value="DPS_DNA-bd_CS"/>
</dbReference>
<dbReference type="GO" id="GO:0016722">
    <property type="term" value="F:oxidoreductase activity, acting on metal ions"/>
    <property type="evidence" value="ECO:0007669"/>
    <property type="project" value="InterPro"/>
</dbReference>
<dbReference type="GO" id="GO:0003677">
    <property type="term" value="F:DNA binding"/>
    <property type="evidence" value="ECO:0007669"/>
    <property type="project" value="UniProtKB-KW"/>
</dbReference>
<dbReference type="InterPro" id="IPR008331">
    <property type="entry name" value="Ferritin_DPS_dom"/>
</dbReference>
<dbReference type="InterPro" id="IPR002177">
    <property type="entry name" value="DPS_DNA-bd"/>
</dbReference>
<dbReference type="RefSeq" id="WP_069114909.1">
    <property type="nucleotide sequence ID" value="NZ_FNUC01000004.1"/>
</dbReference>
<evidence type="ECO:0000259" key="3">
    <source>
        <dbReference type="Pfam" id="PF00210"/>
    </source>
</evidence>
<proteinExistence type="inferred from homology"/>
<feature type="domain" description="Ferritin/DPS" evidence="3">
    <location>
        <begin position="18"/>
        <end position="153"/>
    </location>
</feature>
<dbReference type="PANTHER" id="PTHR42932">
    <property type="entry name" value="GENERAL STRESS PROTEIN 20U"/>
    <property type="match status" value="1"/>
</dbReference>
<gene>
    <name evidence="4" type="ORF">SAMN04488561_3817</name>
</gene>
<dbReference type="PIRSF" id="PIRSF005900">
    <property type="entry name" value="Dps"/>
    <property type="match status" value="1"/>
</dbReference>
<dbReference type="STRING" id="561176.SAMN04488561_3817"/>
<evidence type="ECO:0000313" key="4">
    <source>
        <dbReference type="EMBL" id="SEF09568.1"/>
    </source>
</evidence>
<dbReference type="PRINTS" id="PR01346">
    <property type="entry name" value="HELNAPAPROT"/>
</dbReference>